<dbReference type="InterPro" id="IPR016195">
    <property type="entry name" value="Pol/histidinol_Pase-like"/>
</dbReference>
<dbReference type="CDD" id="cd12110">
    <property type="entry name" value="PHP_HisPPase_Hisj_like"/>
    <property type="match status" value="1"/>
</dbReference>
<dbReference type="PANTHER" id="PTHR21039:SF0">
    <property type="entry name" value="HISTIDINOL-PHOSPHATASE"/>
    <property type="match status" value="1"/>
</dbReference>
<evidence type="ECO:0000256" key="8">
    <source>
        <dbReference type="RuleBase" id="RU366003"/>
    </source>
</evidence>
<dbReference type="SUPFAM" id="SSF89550">
    <property type="entry name" value="PHP domain-like"/>
    <property type="match status" value="1"/>
</dbReference>
<sequence length="311" mass="36326">MHTHHSHSGDYVSHAVDSLDDMVKLYHEKGFSVVCLTEHMPRLQNRFLYPEEIEKSYTVDNLNLDFNKFLQHAYDLQSKYKDMKIIVGFEVEGINADHIEFSRKLLDKVQMSVGSVHFVNEIPIDFSKELWLEARESTEEKTTRALYRDYFELQYKVISTLKPTVVGHFDLIRLLEPEDDFDVTTGKLTRDVNLKTDWPEIWDLIIRNIRYVESYGGLFELNSSAIRKGWDTSYPKKDIADAIIEYGGARFCLSDDAHALTQVGLNYDKTWKYIKSLGLTKLYHLDIQEDKAIIDCTFIDELEKSTFWAKI</sequence>
<comment type="catalytic activity">
    <reaction evidence="7 8">
        <text>L-histidinol phosphate + H2O = L-histidinol + phosphate</text>
        <dbReference type="Rhea" id="RHEA:14465"/>
        <dbReference type="ChEBI" id="CHEBI:15377"/>
        <dbReference type="ChEBI" id="CHEBI:43474"/>
        <dbReference type="ChEBI" id="CHEBI:57699"/>
        <dbReference type="ChEBI" id="CHEBI:57980"/>
        <dbReference type="EC" id="3.1.3.15"/>
    </reaction>
</comment>
<dbReference type="HOGENOM" id="CLU_054611_0_1_1"/>
<dbReference type="EMBL" id="AOGT01001484">
    <property type="protein sequence ID" value="EMG47572.1"/>
    <property type="molecule type" value="Genomic_DNA"/>
</dbReference>
<evidence type="ECO:0000256" key="2">
    <source>
        <dbReference type="ARBA" id="ARBA00009152"/>
    </source>
</evidence>
<dbReference type="EC" id="3.1.3.15" evidence="3 8"/>
<keyword evidence="4 8" id="KW-0028">Amino-acid biosynthesis</keyword>
<evidence type="ECO:0000256" key="7">
    <source>
        <dbReference type="ARBA" id="ARBA00049158"/>
    </source>
</evidence>
<name>M3HJN6_CANMX</name>
<evidence type="ECO:0000256" key="5">
    <source>
        <dbReference type="ARBA" id="ARBA00022801"/>
    </source>
</evidence>
<dbReference type="OMA" id="DYDRPMY"/>
<protein>
    <recommendedName>
        <fullName evidence="3 8">Histidinol-phosphatase</fullName>
        <shortName evidence="8">HolPase</shortName>
        <ecNumber evidence="3 8">3.1.3.15</ecNumber>
    </recommendedName>
</protein>
<dbReference type="Gene3D" id="3.20.20.140">
    <property type="entry name" value="Metal-dependent hydrolases"/>
    <property type="match status" value="1"/>
</dbReference>
<dbReference type="Proteomes" id="UP000011777">
    <property type="component" value="Unassembled WGS sequence"/>
</dbReference>
<dbReference type="PANTHER" id="PTHR21039">
    <property type="entry name" value="HISTIDINOL PHOSPHATASE-RELATED"/>
    <property type="match status" value="1"/>
</dbReference>
<evidence type="ECO:0000256" key="4">
    <source>
        <dbReference type="ARBA" id="ARBA00022605"/>
    </source>
</evidence>
<organism evidence="10 11">
    <name type="scientific">Candida maltosa (strain Xu316)</name>
    <name type="common">Yeast</name>
    <dbReference type="NCBI Taxonomy" id="1245528"/>
    <lineage>
        <taxon>Eukaryota</taxon>
        <taxon>Fungi</taxon>
        <taxon>Dikarya</taxon>
        <taxon>Ascomycota</taxon>
        <taxon>Saccharomycotina</taxon>
        <taxon>Pichiomycetes</taxon>
        <taxon>Debaryomycetaceae</taxon>
        <taxon>Candida/Lodderomyces clade</taxon>
        <taxon>Candida</taxon>
    </lineage>
</organism>
<feature type="domain" description="PHP" evidence="9">
    <location>
        <begin position="4"/>
        <end position="224"/>
    </location>
</feature>
<reference evidence="10 11" key="1">
    <citation type="submission" date="2013-02" db="EMBL/GenBank/DDBJ databases">
        <title>Genome sequence of Candida maltosa Xu316, a potential industrial strain for xylitol and ethanol production.</title>
        <authorList>
            <person name="Yu J."/>
            <person name="Wang Q."/>
            <person name="Geng X."/>
            <person name="Bao W."/>
            <person name="He P."/>
            <person name="Cai J."/>
        </authorList>
    </citation>
    <scope>NUCLEOTIDE SEQUENCE [LARGE SCALE GENOMIC DNA]</scope>
    <source>
        <strain evidence="11">Xu316</strain>
    </source>
</reference>
<keyword evidence="11" id="KW-1185">Reference proteome</keyword>
<dbReference type="GO" id="GO:0000105">
    <property type="term" value="P:L-histidine biosynthetic process"/>
    <property type="evidence" value="ECO:0007669"/>
    <property type="project" value="UniProtKB-UniRule"/>
</dbReference>
<evidence type="ECO:0000256" key="1">
    <source>
        <dbReference type="ARBA" id="ARBA00004970"/>
    </source>
</evidence>
<dbReference type="GO" id="GO:0005737">
    <property type="term" value="C:cytoplasm"/>
    <property type="evidence" value="ECO:0007669"/>
    <property type="project" value="TreeGrafter"/>
</dbReference>
<dbReference type="InterPro" id="IPR010140">
    <property type="entry name" value="Histidinol_P_phosphatase_HisJ"/>
</dbReference>
<proteinExistence type="inferred from homology"/>
<evidence type="ECO:0000259" key="9">
    <source>
        <dbReference type="Pfam" id="PF02811"/>
    </source>
</evidence>
<evidence type="ECO:0000313" key="10">
    <source>
        <dbReference type="EMBL" id="EMG47572.1"/>
    </source>
</evidence>
<dbReference type="AlphaFoldDB" id="M3HJN6"/>
<accession>M3HJN6</accession>
<dbReference type="OrthoDB" id="5957391at2759"/>
<dbReference type="eggNOG" id="ENOG502RXUQ">
    <property type="taxonomic scope" value="Eukaryota"/>
</dbReference>
<gene>
    <name evidence="10" type="ORF">G210_2025</name>
</gene>
<keyword evidence="6 8" id="KW-0368">Histidine biosynthesis</keyword>
<dbReference type="Pfam" id="PF02811">
    <property type="entry name" value="PHP"/>
    <property type="match status" value="1"/>
</dbReference>
<evidence type="ECO:0000256" key="6">
    <source>
        <dbReference type="ARBA" id="ARBA00023102"/>
    </source>
</evidence>
<comment type="similarity">
    <text evidence="2 8">Belongs to the PHP hydrolase family. HisK subfamily.</text>
</comment>
<comment type="caution">
    <text evidence="10">The sequence shown here is derived from an EMBL/GenBank/DDBJ whole genome shotgun (WGS) entry which is preliminary data.</text>
</comment>
<dbReference type="UniPathway" id="UPA00031">
    <property type="reaction ID" value="UER00013"/>
</dbReference>
<dbReference type="STRING" id="1245528.M3HJN6"/>
<dbReference type="GO" id="GO:0004401">
    <property type="term" value="F:histidinol-phosphatase activity"/>
    <property type="evidence" value="ECO:0007669"/>
    <property type="project" value="UniProtKB-UniRule"/>
</dbReference>
<comment type="pathway">
    <text evidence="1 8">Amino-acid biosynthesis; L-histidine biosynthesis; L-histidine from 5-phospho-alpha-D-ribose 1-diphosphate: step 8/9.</text>
</comment>
<dbReference type="InterPro" id="IPR004013">
    <property type="entry name" value="PHP_dom"/>
</dbReference>
<dbReference type="NCBIfam" id="TIGR01856">
    <property type="entry name" value="hisJ_fam"/>
    <property type="match status" value="1"/>
</dbReference>
<keyword evidence="5 8" id="KW-0378">Hydrolase</keyword>
<evidence type="ECO:0000313" key="11">
    <source>
        <dbReference type="Proteomes" id="UP000011777"/>
    </source>
</evidence>
<evidence type="ECO:0000256" key="3">
    <source>
        <dbReference type="ARBA" id="ARBA00013085"/>
    </source>
</evidence>